<dbReference type="Proteomes" id="UP000231279">
    <property type="component" value="Unassembled WGS sequence"/>
</dbReference>
<dbReference type="AlphaFoldDB" id="A0A2G9GCV1"/>
<evidence type="ECO:0000313" key="1">
    <source>
        <dbReference type="EMBL" id="PIN03111.1"/>
    </source>
</evidence>
<proteinExistence type="predicted"/>
<sequence length="64" mass="7007">MLPRSTLGSQLCSRGICAAAPLRMELFCTVNWAVGSNVTKDGDETLFDEFGLVLRTTFKIVVNI</sequence>
<reference evidence="2" key="1">
    <citation type="journal article" date="2018" name="Gigascience">
        <title>Genome assembly of the Pink Ipe (Handroanthus impetiginosus, Bignoniaceae), a highly valued, ecologically keystone Neotropical timber forest tree.</title>
        <authorList>
            <person name="Silva-Junior O.B."/>
            <person name="Grattapaglia D."/>
            <person name="Novaes E."/>
            <person name="Collevatti R.G."/>
        </authorList>
    </citation>
    <scope>NUCLEOTIDE SEQUENCE [LARGE SCALE GENOMIC DNA]</scope>
    <source>
        <strain evidence="2">cv. UFG-1</strain>
    </source>
</reference>
<evidence type="ECO:0000313" key="2">
    <source>
        <dbReference type="Proteomes" id="UP000231279"/>
    </source>
</evidence>
<name>A0A2G9GCV1_9LAMI</name>
<dbReference type="EMBL" id="NKXS01005644">
    <property type="protein sequence ID" value="PIN03111.1"/>
    <property type="molecule type" value="Genomic_DNA"/>
</dbReference>
<accession>A0A2G9GCV1</accession>
<keyword evidence="2" id="KW-1185">Reference proteome</keyword>
<organism evidence="1 2">
    <name type="scientific">Handroanthus impetiginosus</name>
    <dbReference type="NCBI Taxonomy" id="429701"/>
    <lineage>
        <taxon>Eukaryota</taxon>
        <taxon>Viridiplantae</taxon>
        <taxon>Streptophyta</taxon>
        <taxon>Embryophyta</taxon>
        <taxon>Tracheophyta</taxon>
        <taxon>Spermatophyta</taxon>
        <taxon>Magnoliopsida</taxon>
        <taxon>eudicotyledons</taxon>
        <taxon>Gunneridae</taxon>
        <taxon>Pentapetalae</taxon>
        <taxon>asterids</taxon>
        <taxon>lamiids</taxon>
        <taxon>Lamiales</taxon>
        <taxon>Bignoniaceae</taxon>
        <taxon>Crescentiina</taxon>
        <taxon>Tabebuia alliance</taxon>
        <taxon>Handroanthus</taxon>
    </lineage>
</organism>
<protein>
    <submittedName>
        <fullName evidence="1">Uncharacterized protein</fullName>
    </submittedName>
</protein>
<gene>
    <name evidence="1" type="ORF">CDL12_24371</name>
</gene>
<comment type="caution">
    <text evidence="1">The sequence shown here is derived from an EMBL/GenBank/DDBJ whole genome shotgun (WGS) entry which is preliminary data.</text>
</comment>